<dbReference type="SUPFAM" id="SSF53474">
    <property type="entry name" value="alpha/beta-Hydrolases"/>
    <property type="match status" value="1"/>
</dbReference>
<comment type="caution">
    <text evidence="4">The sequence shown here is derived from an EMBL/GenBank/DDBJ whole genome shotgun (WGS) entry which is preliminary data.</text>
</comment>
<dbReference type="InterPro" id="IPR029058">
    <property type="entry name" value="AB_hydrolase_fold"/>
</dbReference>
<accession>A0A8H5XDV2</accession>
<evidence type="ECO:0000259" key="3">
    <source>
        <dbReference type="Pfam" id="PF12697"/>
    </source>
</evidence>
<dbReference type="GO" id="GO:0016787">
    <property type="term" value="F:hydrolase activity"/>
    <property type="evidence" value="ECO:0007669"/>
    <property type="project" value="UniProtKB-KW"/>
</dbReference>
<name>A0A8H5XDV2_9HYPO</name>
<reference evidence="4 5" key="1">
    <citation type="submission" date="2020-05" db="EMBL/GenBank/DDBJ databases">
        <title>Identification and distribution of gene clusters putatively required for synthesis of sphingolipid metabolism inhibitors in phylogenetically diverse species of the filamentous fungus Fusarium.</title>
        <authorList>
            <person name="Kim H.-S."/>
            <person name="Busman M."/>
            <person name="Brown D.W."/>
            <person name="Divon H."/>
            <person name="Uhlig S."/>
            <person name="Proctor R.H."/>
        </authorList>
    </citation>
    <scope>NUCLEOTIDE SEQUENCE [LARGE SCALE GENOMIC DNA]</scope>
    <source>
        <strain evidence="4 5">NRRL 25311</strain>
    </source>
</reference>
<dbReference type="Proteomes" id="UP000562682">
    <property type="component" value="Unassembled WGS sequence"/>
</dbReference>
<dbReference type="Gene3D" id="3.40.50.1820">
    <property type="entry name" value="alpha/beta hydrolase"/>
    <property type="match status" value="1"/>
</dbReference>
<organism evidence="4 5">
    <name type="scientific">Fusarium denticulatum</name>
    <dbReference type="NCBI Taxonomy" id="48507"/>
    <lineage>
        <taxon>Eukaryota</taxon>
        <taxon>Fungi</taxon>
        <taxon>Dikarya</taxon>
        <taxon>Ascomycota</taxon>
        <taxon>Pezizomycotina</taxon>
        <taxon>Sordariomycetes</taxon>
        <taxon>Hypocreomycetidae</taxon>
        <taxon>Hypocreales</taxon>
        <taxon>Nectriaceae</taxon>
        <taxon>Fusarium</taxon>
        <taxon>Fusarium fujikuroi species complex</taxon>
    </lineage>
</organism>
<dbReference type="InterPro" id="IPR000073">
    <property type="entry name" value="AB_hydrolase_1"/>
</dbReference>
<keyword evidence="5" id="KW-1185">Reference proteome</keyword>
<dbReference type="PANTHER" id="PTHR43248:SF27">
    <property type="entry name" value="AB HYDROLASE-1 DOMAIN-CONTAINING PROTEIN"/>
    <property type="match status" value="1"/>
</dbReference>
<comment type="similarity">
    <text evidence="1">Belongs to the peptidase S33 family.</text>
</comment>
<evidence type="ECO:0000313" key="4">
    <source>
        <dbReference type="EMBL" id="KAF5691852.1"/>
    </source>
</evidence>
<evidence type="ECO:0000256" key="2">
    <source>
        <dbReference type="ARBA" id="ARBA00022801"/>
    </source>
</evidence>
<gene>
    <name evidence="4" type="ORF">FDENT_3219</name>
</gene>
<evidence type="ECO:0000313" key="5">
    <source>
        <dbReference type="Proteomes" id="UP000562682"/>
    </source>
</evidence>
<keyword evidence="2" id="KW-0378">Hydrolase</keyword>
<evidence type="ECO:0000256" key="1">
    <source>
        <dbReference type="ARBA" id="ARBA00010088"/>
    </source>
</evidence>
<dbReference type="AlphaFoldDB" id="A0A8H5XDV2"/>
<dbReference type="PANTHER" id="PTHR43248">
    <property type="entry name" value="2-SUCCINYL-6-HYDROXY-2,4-CYCLOHEXADIENE-1-CARBOXYLATE SYNTHASE"/>
    <property type="match status" value="1"/>
</dbReference>
<protein>
    <recommendedName>
        <fullName evidence="3">AB hydrolase-1 domain-containing protein</fullName>
    </recommendedName>
</protein>
<dbReference type="InterPro" id="IPR051601">
    <property type="entry name" value="Serine_prot/Carboxylest_S33"/>
</dbReference>
<dbReference type="Pfam" id="PF12697">
    <property type="entry name" value="Abhydrolase_6"/>
    <property type="match status" value="1"/>
</dbReference>
<dbReference type="EMBL" id="JAAOAK010000073">
    <property type="protein sequence ID" value="KAF5691852.1"/>
    <property type="molecule type" value="Genomic_DNA"/>
</dbReference>
<sequence>MTSPERRKSTGGTAPYKVFIGNPSYGEFKDHTGRPYDVVASRAGPNAAIVKLSIQLYCLGEPKFDPHGMGSSLLHSDAVVGWGNARNHWPRIDVYTGFDTVKECIEHHRREKAFRKEAIKKMKDDAVTGLSEAEAKEKLATEIQGKEPLPHIVPSWCESARFVENRWWVGNRYRSWILVIPAERSSWEDVIDHGLLQVKFDLDVSPALLVSESQLFGLTPEGEDGWVLAEKTGLEKLKPVDVLHLCAREERGASESTPGSDKTLFNAWYDATMQLRGCTYMPTGCKGCRTNEPHDYCEQEMDEHFNDEDGQCLACRREEGEEERRRKQQNEQPTLTTPSPLVSNTKIIMTDQATPKFEFIRLRTKPSAQLSHSFTAPTATKPTNPPLIVFVNGLGAPQAGWIATMNKLKELSPQGLPAMLTFDRFGQGQTTDRDPNDEGAADPAHAHDCMAVVQDVRQLITQILKEKLGIDDPDGAKLLLVANSIGCALTRLYAAEYPGTVDGAILLDSVLTDTDFVSVFPDPDAEDFDPTTLPPGVTADNLRVAREETAKRFHPSVGSREGLSRKNLTQLLGHSDSPALPKVDGKDPYITVLGHDFNYFAERTGTDFNIPGEAVQAYMNTYWHHYNEGLAKLTSSEKSEGPIQVPNAGHFIQLDNPGFVAEKLHDMLQKLANE</sequence>
<proteinExistence type="inferred from homology"/>
<feature type="domain" description="AB hydrolase-1" evidence="3">
    <location>
        <begin position="388"/>
        <end position="662"/>
    </location>
</feature>